<accession>A0A914S548</accession>
<dbReference type="AlphaFoldDB" id="A0A914S548"/>
<reference evidence="2" key="1">
    <citation type="submission" date="2022-11" db="UniProtKB">
        <authorList>
            <consortium name="WormBaseParasite"/>
        </authorList>
    </citation>
    <scope>IDENTIFICATION</scope>
</reference>
<dbReference type="Proteomes" id="UP000887564">
    <property type="component" value="Unplaced"/>
</dbReference>
<proteinExistence type="predicted"/>
<keyword evidence="1" id="KW-1185">Reference proteome</keyword>
<sequence>MDYVAHSDCGVPHLMYLRGWYAASTASMELTMCHHHSTTAVFR</sequence>
<name>A0A914S548_PAREQ</name>
<evidence type="ECO:0000313" key="2">
    <source>
        <dbReference type="WBParaSite" id="PEQ_0001392001-mRNA-1"/>
    </source>
</evidence>
<dbReference type="WBParaSite" id="PEQ_0001392001-mRNA-1">
    <property type="protein sequence ID" value="PEQ_0001392001-mRNA-1"/>
    <property type="gene ID" value="PEQ_0001392001"/>
</dbReference>
<protein>
    <submittedName>
        <fullName evidence="2">Uncharacterized protein</fullName>
    </submittedName>
</protein>
<organism evidence="1 2">
    <name type="scientific">Parascaris equorum</name>
    <name type="common">Equine roundworm</name>
    <dbReference type="NCBI Taxonomy" id="6256"/>
    <lineage>
        <taxon>Eukaryota</taxon>
        <taxon>Metazoa</taxon>
        <taxon>Ecdysozoa</taxon>
        <taxon>Nematoda</taxon>
        <taxon>Chromadorea</taxon>
        <taxon>Rhabditida</taxon>
        <taxon>Spirurina</taxon>
        <taxon>Ascaridomorpha</taxon>
        <taxon>Ascaridoidea</taxon>
        <taxon>Ascarididae</taxon>
        <taxon>Parascaris</taxon>
    </lineage>
</organism>
<evidence type="ECO:0000313" key="1">
    <source>
        <dbReference type="Proteomes" id="UP000887564"/>
    </source>
</evidence>